<dbReference type="KEGG" id="pani:DCO16_03570"/>
<dbReference type="EMBL" id="CP028941">
    <property type="protein sequence ID" value="QKM62235.1"/>
    <property type="molecule type" value="Genomic_DNA"/>
</dbReference>
<keyword evidence="3" id="KW-1185">Reference proteome</keyword>
<organism evidence="2 3">
    <name type="scientific">Polynucleobacter antarcticus</name>
    <dbReference type="NCBI Taxonomy" id="1743162"/>
    <lineage>
        <taxon>Bacteria</taxon>
        <taxon>Pseudomonadati</taxon>
        <taxon>Pseudomonadota</taxon>
        <taxon>Betaproteobacteria</taxon>
        <taxon>Burkholderiales</taxon>
        <taxon>Burkholderiaceae</taxon>
        <taxon>Polynucleobacter</taxon>
    </lineage>
</organism>
<dbReference type="Pfam" id="PF04909">
    <property type="entry name" value="Amidohydro_2"/>
    <property type="match status" value="1"/>
</dbReference>
<reference evidence="2 3" key="1">
    <citation type="submission" date="2018-04" db="EMBL/GenBank/DDBJ databases">
        <title>Polynucleobacter sp. LimPoW16 genome.</title>
        <authorList>
            <person name="Hahn M.W."/>
        </authorList>
    </citation>
    <scope>NUCLEOTIDE SEQUENCE [LARGE SCALE GENOMIC DNA]</scope>
    <source>
        <strain evidence="2 3">LimPoW16</strain>
    </source>
</reference>
<dbReference type="InterPro" id="IPR032466">
    <property type="entry name" value="Metal_Hydrolase"/>
</dbReference>
<feature type="domain" description="Amidohydrolase-related" evidence="1">
    <location>
        <begin position="51"/>
        <end position="317"/>
    </location>
</feature>
<dbReference type="Gene3D" id="3.20.20.140">
    <property type="entry name" value="Metal-dependent hydrolases"/>
    <property type="match status" value="1"/>
</dbReference>
<name>A0A6M9PTW5_9BURK</name>
<protein>
    <submittedName>
        <fullName evidence="2">GntR family transcriptional regulator</fullName>
    </submittedName>
</protein>
<dbReference type="AlphaFoldDB" id="A0A6M9PTW5"/>
<dbReference type="InterPro" id="IPR006680">
    <property type="entry name" value="Amidohydro-rel"/>
</dbReference>
<evidence type="ECO:0000259" key="1">
    <source>
        <dbReference type="Pfam" id="PF04909"/>
    </source>
</evidence>
<sequence length="325" mass="36897">MKLKNLCVVKLISIPRLLKTLESNLNKHPLCQPPDQVLKKPDLLVGEHATDCHAHICGPDSIYPYSPNRIYTPHDALLPQYIELLKSLGISRAVLVQPSIYGNDNRALLNALQTDPVHFRGVAVVDWDISENELEHLHHSGIRGVRCNIVDLAEEKGMLPISKLRYLAEKIAPLGWHIEFLMHANEFPHLYEDLKDFPVPVVLGHLGYLKTELGIEDIGFQNLLALMREERAWVKLTGPYRISSESQPPYADTKIFARALLEANDRQIVWGSDWPHVMVKGFMPNDADLLDILQSWAPDPIQRANILSNNPARLYQFIESINKKV</sequence>
<gene>
    <name evidence="2" type="ORF">DCO16_03570</name>
</gene>
<evidence type="ECO:0000313" key="2">
    <source>
        <dbReference type="EMBL" id="QKM62235.1"/>
    </source>
</evidence>
<accession>A0A6M9PTW5</accession>
<dbReference type="InterPro" id="IPR052358">
    <property type="entry name" value="Aro_Compnd_Degr_Hydrolases"/>
</dbReference>
<dbReference type="GO" id="GO:0016787">
    <property type="term" value="F:hydrolase activity"/>
    <property type="evidence" value="ECO:0007669"/>
    <property type="project" value="InterPro"/>
</dbReference>
<dbReference type="PANTHER" id="PTHR35563">
    <property type="entry name" value="BARREL METAL-DEPENDENT HYDROLASE, PUTATIVE (AFU_ORTHOLOGUE AFUA_1G16240)-RELATED"/>
    <property type="match status" value="1"/>
</dbReference>
<dbReference type="SUPFAM" id="SSF51556">
    <property type="entry name" value="Metallo-dependent hydrolases"/>
    <property type="match status" value="1"/>
</dbReference>
<dbReference type="PANTHER" id="PTHR35563:SF2">
    <property type="entry name" value="BARREL METAL-DEPENDENT HYDROLASE, PUTATIVE (AFU_ORTHOLOGUE AFUA_1G16240)-RELATED"/>
    <property type="match status" value="1"/>
</dbReference>
<proteinExistence type="predicted"/>
<dbReference type="Proteomes" id="UP000500806">
    <property type="component" value="Chromosome"/>
</dbReference>
<evidence type="ECO:0000313" key="3">
    <source>
        <dbReference type="Proteomes" id="UP000500806"/>
    </source>
</evidence>